<evidence type="ECO:0000313" key="3">
    <source>
        <dbReference type="EMBL" id="KEY69961.1"/>
    </source>
</evidence>
<dbReference type="GO" id="GO:0008270">
    <property type="term" value="F:zinc ion binding"/>
    <property type="evidence" value="ECO:0007669"/>
    <property type="project" value="InterPro"/>
</dbReference>
<feature type="region of interest" description="Disordered" evidence="2">
    <location>
        <begin position="482"/>
        <end position="501"/>
    </location>
</feature>
<proteinExistence type="predicted"/>
<dbReference type="AlphaFoldDB" id="A0A084AXD2"/>
<dbReference type="OrthoDB" id="2991872at2759"/>
<name>A0A084AXD2_STACB</name>
<sequence>MVYRGPSKACQTCRRRRVKVHPSLPPYPDSGLIAEQCDEKAPCCGGCTRLGLVCAGYSDVFERRHRSETRKVFERNNGHLLPRRRSRGKELAEYPSAIELPTALMVSVETPTNNTTSYMRQSLVLSSPPLDSKSAALGFFFLAYGPGREHDATCSSFELLPALYAKCRADSPLAFATAALALSIHGLWHRLNGNAVLASYNYFEAVSRTKEAIGDPIQSKSNDLLMTTLILEAYESVTIHYKSSSKGCEHLLGSIALIKHRGQMNYRDNISRRVFLAARSKIAYDALVNSRRIMNSSASFLCGRDVGSMPETPAVEVDKLAIRASELSYSVARERLGGVTRHSFLPQTIALAADCIGWIQSLPEDLKSVRIDGDAVAETIKRAGMFGAACDAYASLSIAALRNRHRLIELHAHQLVYQCQSDSDSYLARIIKSRVQCVVDEICASVPYHVGDMTEPINPIHGTYIDLSHIEMPPQTILTARQSAGSMSQHQRQIVSSDPKV</sequence>
<dbReference type="EMBL" id="KL648502">
    <property type="protein sequence ID" value="KEY69961.1"/>
    <property type="molecule type" value="Genomic_DNA"/>
</dbReference>
<evidence type="ECO:0000256" key="2">
    <source>
        <dbReference type="SAM" id="MobiDB-lite"/>
    </source>
</evidence>
<protein>
    <recommendedName>
        <fullName evidence="5">Zn(2)-C6 fungal-type domain-containing protein</fullName>
    </recommendedName>
</protein>
<dbReference type="PANTHER" id="PTHR38791">
    <property type="entry name" value="ZN(II)2CYS6 TRANSCRIPTION FACTOR (EUROFUNG)-RELATED-RELATED"/>
    <property type="match status" value="1"/>
</dbReference>
<dbReference type="CDD" id="cd00067">
    <property type="entry name" value="GAL4"/>
    <property type="match status" value="1"/>
</dbReference>
<dbReference type="InterPro" id="IPR036864">
    <property type="entry name" value="Zn2-C6_fun-type_DNA-bd_sf"/>
</dbReference>
<keyword evidence="4" id="KW-1185">Reference proteome</keyword>
<accession>A0A084AXD2</accession>
<dbReference type="GO" id="GO:0000981">
    <property type="term" value="F:DNA-binding transcription factor activity, RNA polymerase II-specific"/>
    <property type="evidence" value="ECO:0007669"/>
    <property type="project" value="InterPro"/>
</dbReference>
<dbReference type="HOGENOM" id="CLU_013866_3_0_1"/>
<dbReference type="InterPro" id="IPR053175">
    <property type="entry name" value="DHMBA_Reg_Transcription_Factor"/>
</dbReference>
<dbReference type="Proteomes" id="UP000028045">
    <property type="component" value="Unassembled WGS sequence"/>
</dbReference>
<gene>
    <name evidence="3" type="ORF">S7711_09681</name>
</gene>
<dbReference type="Gene3D" id="4.10.240.10">
    <property type="entry name" value="Zn(2)-C6 fungal-type DNA-binding domain"/>
    <property type="match status" value="1"/>
</dbReference>
<keyword evidence="1" id="KW-0539">Nucleus</keyword>
<evidence type="ECO:0000313" key="4">
    <source>
        <dbReference type="Proteomes" id="UP000028045"/>
    </source>
</evidence>
<dbReference type="InterPro" id="IPR001138">
    <property type="entry name" value="Zn2Cys6_DnaBD"/>
</dbReference>
<evidence type="ECO:0008006" key="5">
    <source>
        <dbReference type="Google" id="ProtNLM"/>
    </source>
</evidence>
<organism evidence="3 4">
    <name type="scientific">Stachybotrys chartarum (strain CBS 109288 / IBT 7711)</name>
    <name type="common">Toxic black mold</name>
    <name type="synonym">Stilbospora chartarum</name>
    <dbReference type="NCBI Taxonomy" id="1280523"/>
    <lineage>
        <taxon>Eukaryota</taxon>
        <taxon>Fungi</taxon>
        <taxon>Dikarya</taxon>
        <taxon>Ascomycota</taxon>
        <taxon>Pezizomycotina</taxon>
        <taxon>Sordariomycetes</taxon>
        <taxon>Hypocreomycetidae</taxon>
        <taxon>Hypocreales</taxon>
        <taxon>Stachybotryaceae</taxon>
        <taxon>Stachybotrys</taxon>
    </lineage>
</organism>
<reference evidence="3 4" key="1">
    <citation type="journal article" date="2014" name="BMC Genomics">
        <title>Comparative genome sequencing reveals chemotype-specific gene clusters in the toxigenic black mold Stachybotrys.</title>
        <authorList>
            <person name="Semeiks J."/>
            <person name="Borek D."/>
            <person name="Otwinowski Z."/>
            <person name="Grishin N.V."/>
        </authorList>
    </citation>
    <scope>NUCLEOTIDE SEQUENCE [LARGE SCALE GENOMIC DNA]</scope>
    <source>
        <strain evidence="4">CBS 109288 / IBT 7711</strain>
    </source>
</reference>
<evidence type="ECO:0000256" key="1">
    <source>
        <dbReference type="ARBA" id="ARBA00023242"/>
    </source>
</evidence>